<dbReference type="InterPro" id="IPR026286">
    <property type="entry name" value="MaiA/AMDase"/>
</dbReference>
<dbReference type="RefSeq" id="WP_282299676.1">
    <property type="nucleotide sequence ID" value="NZ_CP124616.1"/>
</dbReference>
<protein>
    <submittedName>
        <fullName evidence="1">Aspartate/glutamate racemase family protein</fullName>
    </submittedName>
</protein>
<dbReference type="PANTHER" id="PTHR40267">
    <property type="entry name" value="BLR3294 PROTEIN"/>
    <property type="match status" value="1"/>
</dbReference>
<dbReference type="PIRSF" id="PIRSF015736">
    <property type="entry name" value="MI"/>
    <property type="match status" value="1"/>
</dbReference>
<dbReference type="Gene3D" id="3.40.50.12500">
    <property type="match status" value="1"/>
</dbReference>
<name>A0ABY8QGB9_9RHOB</name>
<sequence length="249" mass="26144">MTQVFDFTLGPALGERAALGLIVLQSDETIEHDFRRLIPSQGVSLFVSRIHSAPEVTTETLAQMEARMPEAATRLPRPIGFDAVGYGCTSGTSVIGAARVADLIRQGCATRTVTEPLSALIAACGALGVTRLALLSPYVEEVSEGLRRALGGAGIATPVFGTFNEAEETRVARIDGASILAAGRALAQNGGAQALFLSCTNLRTLDVIDRLEQETGLPVLSSNQVLAWNMLRQAGIADAIRGAGRLMLG</sequence>
<dbReference type="PANTHER" id="PTHR40267:SF1">
    <property type="entry name" value="BLR3294 PROTEIN"/>
    <property type="match status" value="1"/>
</dbReference>
<dbReference type="EMBL" id="CP124616">
    <property type="protein sequence ID" value="WGW03048.1"/>
    <property type="molecule type" value="Genomic_DNA"/>
</dbReference>
<accession>A0ABY8QGB9</accession>
<evidence type="ECO:0000313" key="1">
    <source>
        <dbReference type="EMBL" id="WGW03048.1"/>
    </source>
</evidence>
<evidence type="ECO:0000313" key="2">
    <source>
        <dbReference type="Proteomes" id="UP001241605"/>
    </source>
</evidence>
<dbReference type="InterPro" id="IPR053714">
    <property type="entry name" value="Iso_Racemase_Enz_sf"/>
</dbReference>
<proteinExistence type="predicted"/>
<gene>
    <name evidence="1" type="ORF">QF118_14060</name>
</gene>
<dbReference type="Proteomes" id="UP001241605">
    <property type="component" value="Chromosome"/>
</dbReference>
<reference evidence="1 2" key="1">
    <citation type="submission" date="2023-05" db="EMBL/GenBank/DDBJ databases">
        <title>YMD87, complete Genome.</title>
        <authorList>
            <person name="Zhang J."/>
            <person name="Xu X."/>
        </authorList>
    </citation>
    <scope>NUCLEOTIDE SEQUENCE [LARGE SCALE GENOMIC DNA]</scope>
    <source>
        <strain evidence="1 2">YMD87</strain>
    </source>
</reference>
<organism evidence="1 2">
    <name type="scientific">Tropicibacter oceani</name>
    <dbReference type="NCBI Taxonomy" id="3058420"/>
    <lineage>
        <taxon>Bacteria</taxon>
        <taxon>Pseudomonadati</taxon>
        <taxon>Pseudomonadota</taxon>
        <taxon>Alphaproteobacteria</taxon>
        <taxon>Rhodobacterales</taxon>
        <taxon>Roseobacteraceae</taxon>
        <taxon>Tropicibacter</taxon>
    </lineage>
</organism>
<keyword evidence="2" id="KW-1185">Reference proteome</keyword>
<dbReference type="Pfam" id="PF17645">
    <property type="entry name" value="Amdase"/>
    <property type="match status" value="1"/>
</dbReference>